<dbReference type="GO" id="GO:0005524">
    <property type="term" value="F:ATP binding"/>
    <property type="evidence" value="ECO:0007669"/>
    <property type="project" value="UniProtKB-KW"/>
</dbReference>
<dbReference type="AlphaFoldDB" id="A0A1G2QQB6"/>
<evidence type="ECO:0000256" key="3">
    <source>
        <dbReference type="ARBA" id="ARBA00012438"/>
    </source>
</evidence>
<keyword evidence="6" id="KW-0808">Transferase</keyword>
<dbReference type="GO" id="GO:0005886">
    <property type="term" value="C:plasma membrane"/>
    <property type="evidence" value="ECO:0007669"/>
    <property type="project" value="UniProtKB-SubCell"/>
</dbReference>
<gene>
    <name evidence="16" type="ORF">A2117_02465</name>
</gene>
<keyword evidence="8" id="KW-0418">Kinase</keyword>
<evidence type="ECO:0000256" key="8">
    <source>
        <dbReference type="ARBA" id="ARBA00022777"/>
    </source>
</evidence>
<comment type="caution">
    <text evidence="16">The sequence shown here is derived from an EMBL/GenBank/DDBJ whole genome shotgun (WGS) entry which is preliminary data.</text>
</comment>
<keyword evidence="5" id="KW-0597">Phosphoprotein</keyword>
<evidence type="ECO:0000256" key="5">
    <source>
        <dbReference type="ARBA" id="ARBA00022553"/>
    </source>
</evidence>
<dbReference type="PANTHER" id="PTHR45453">
    <property type="entry name" value="PHOSPHATE REGULON SENSOR PROTEIN PHOR"/>
    <property type="match status" value="1"/>
</dbReference>
<evidence type="ECO:0000256" key="1">
    <source>
        <dbReference type="ARBA" id="ARBA00000085"/>
    </source>
</evidence>
<dbReference type="SMART" id="SM00387">
    <property type="entry name" value="HATPase_c"/>
    <property type="match status" value="1"/>
</dbReference>
<dbReference type="SUPFAM" id="SSF55874">
    <property type="entry name" value="ATPase domain of HSP90 chaperone/DNA topoisomerase II/histidine kinase"/>
    <property type="match status" value="1"/>
</dbReference>
<feature type="domain" description="PAC" evidence="15">
    <location>
        <begin position="89"/>
        <end position="141"/>
    </location>
</feature>
<keyword evidence="9" id="KW-0067">ATP-binding</keyword>
<feature type="domain" description="PAS" evidence="14">
    <location>
        <begin position="19"/>
        <end position="85"/>
    </location>
</feature>
<evidence type="ECO:0000259" key="15">
    <source>
        <dbReference type="PROSITE" id="PS50113"/>
    </source>
</evidence>
<dbReference type="SMART" id="SM00388">
    <property type="entry name" value="HisKA"/>
    <property type="match status" value="1"/>
</dbReference>
<dbReference type="Gene3D" id="1.10.287.130">
    <property type="match status" value="1"/>
</dbReference>
<dbReference type="SUPFAM" id="SSF55785">
    <property type="entry name" value="PYP-like sensor domain (PAS domain)"/>
    <property type="match status" value="2"/>
</dbReference>
<dbReference type="InterPro" id="IPR004358">
    <property type="entry name" value="Sig_transdc_His_kin-like_C"/>
</dbReference>
<keyword evidence="7" id="KW-0547">Nucleotide-binding</keyword>
<dbReference type="CDD" id="cd00075">
    <property type="entry name" value="HATPase"/>
    <property type="match status" value="1"/>
</dbReference>
<evidence type="ECO:0000256" key="4">
    <source>
        <dbReference type="ARBA" id="ARBA00022475"/>
    </source>
</evidence>
<dbReference type="EC" id="2.7.13.3" evidence="3"/>
<dbReference type="Gene3D" id="3.30.565.10">
    <property type="entry name" value="Histidine kinase-like ATPase, C-terminal domain"/>
    <property type="match status" value="1"/>
</dbReference>
<evidence type="ECO:0000256" key="11">
    <source>
        <dbReference type="ARBA" id="ARBA00023136"/>
    </source>
</evidence>
<dbReference type="SMART" id="SM00091">
    <property type="entry name" value="PAS"/>
    <property type="match status" value="2"/>
</dbReference>
<dbReference type="PROSITE" id="PS50113">
    <property type="entry name" value="PAC"/>
    <property type="match status" value="1"/>
</dbReference>
<feature type="domain" description="PAS" evidence="14">
    <location>
        <begin position="163"/>
        <end position="216"/>
    </location>
</feature>
<keyword evidence="12" id="KW-0175">Coiled coil</keyword>
<dbReference type="InterPro" id="IPR036097">
    <property type="entry name" value="HisK_dim/P_sf"/>
</dbReference>
<comment type="catalytic activity">
    <reaction evidence="1">
        <text>ATP + protein L-histidine = ADP + protein N-phospho-L-histidine.</text>
        <dbReference type="EC" id="2.7.13.3"/>
    </reaction>
</comment>
<dbReference type="InterPro" id="IPR036890">
    <property type="entry name" value="HATPase_C_sf"/>
</dbReference>
<dbReference type="PRINTS" id="PR00344">
    <property type="entry name" value="BCTRLSENSOR"/>
</dbReference>
<evidence type="ECO:0000256" key="9">
    <source>
        <dbReference type="ARBA" id="ARBA00022840"/>
    </source>
</evidence>
<evidence type="ECO:0000313" key="16">
    <source>
        <dbReference type="EMBL" id="OHA62814.1"/>
    </source>
</evidence>
<reference evidence="16 17" key="1">
    <citation type="journal article" date="2016" name="Nat. Commun.">
        <title>Thousands of microbial genomes shed light on interconnected biogeochemical processes in an aquifer system.</title>
        <authorList>
            <person name="Anantharaman K."/>
            <person name="Brown C.T."/>
            <person name="Hug L.A."/>
            <person name="Sharon I."/>
            <person name="Castelle C.J."/>
            <person name="Probst A.J."/>
            <person name="Thomas B.C."/>
            <person name="Singh A."/>
            <person name="Wilkins M.J."/>
            <person name="Karaoz U."/>
            <person name="Brodie E.L."/>
            <person name="Williams K.H."/>
            <person name="Hubbard S.S."/>
            <person name="Banfield J.F."/>
        </authorList>
    </citation>
    <scope>NUCLEOTIDE SEQUENCE [LARGE SCALE GENOMIC DNA]</scope>
</reference>
<dbReference type="GO" id="GO:0016036">
    <property type="term" value="P:cellular response to phosphate starvation"/>
    <property type="evidence" value="ECO:0007669"/>
    <property type="project" value="TreeGrafter"/>
</dbReference>
<dbReference type="SUPFAM" id="SSF47384">
    <property type="entry name" value="Homodimeric domain of signal transducing histidine kinase"/>
    <property type="match status" value="1"/>
</dbReference>
<dbReference type="STRING" id="1802443.A2117_02465"/>
<evidence type="ECO:0000259" key="13">
    <source>
        <dbReference type="PROSITE" id="PS50109"/>
    </source>
</evidence>
<dbReference type="InterPro" id="IPR000700">
    <property type="entry name" value="PAS-assoc_C"/>
</dbReference>
<dbReference type="PANTHER" id="PTHR45453:SF1">
    <property type="entry name" value="PHOSPHATE REGULON SENSOR PROTEIN PHOR"/>
    <property type="match status" value="1"/>
</dbReference>
<organism evidence="16 17">
    <name type="scientific">Candidatus Wildermuthbacteria bacterium GWA2_46_15</name>
    <dbReference type="NCBI Taxonomy" id="1802443"/>
    <lineage>
        <taxon>Bacteria</taxon>
        <taxon>Candidatus Wildermuthiibacteriota</taxon>
    </lineage>
</organism>
<evidence type="ECO:0000313" key="17">
    <source>
        <dbReference type="Proteomes" id="UP000179245"/>
    </source>
</evidence>
<dbReference type="EMBL" id="MHTO01000003">
    <property type="protein sequence ID" value="OHA62814.1"/>
    <property type="molecule type" value="Genomic_DNA"/>
</dbReference>
<keyword evidence="4" id="KW-1003">Cell membrane</keyword>
<dbReference type="NCBIfam" id="TIGR00229">
    <property type="entry name" value="sensory_box"/>
    <property type="match status" value="1"/>
</dbReference>
<dbReference type="PROSITE" id="PS50112">
    <property type="entry name" value="PAS"/>
    <property type="match status" value="2"/>
</dbReference>
<keyword evidence="10" id="KW-0902">Two-component regulatory system</keyword>
<dbReference type="InterPro" id="IPR000014">
    <property type="entry name" value="PAS"/>
</dbReference>
<evidence type="ECO:0000256" key="7">
    <source>
        <dbReference type="ARBA" id="ARBA00022741"/>
    </source>
</evidence>
<feature type="coiled-coil region" evidence="12">
    <location>
        <begin position="132"/>
        <end position="170"/>
    </location>
</feature>
<name>A0A1G2QQB6_9BACT</name>
<protein>
    <recommendedName>
        <fullName evidence="3">histidine kinase</fullName>
        <ecNumber evidence="3">2.7.13.3</ecNumber>
    </recommendedName>
</protein>
<dbReference type="Pfam" id="PF02518">
    <property type="entry name" value="HATPase_c"/>
    <property type="match status" value="1"/>
</dbReference>
<dbReference type="InterPro" id="IPR050351">
    <property type="entry name" value="BphY/WalK/GraS-like"/>
</dbReference>
<dbReference type="PROSITE" id="PS50109">
    <property type="entry name" value="HIS_KIN"/>
    <property type="match status" value="1"/>
</dbReference>
<evidence type="ECO:0000256" key="10">
    <source>
        <dbReference type="ARBA" id="ARBA00023012"/>
    </source>
</evidence>
<dbReference type="InterPro" id="IPR035965">
    <property type="entry name" value="PAS-like_dom_sf"/>
</dbReference>
<comment type="subcellular location">
    <subcellularLocation>
        <location evidence="2">Cell membrane</location>
    </subcellularLocation>
</comment>
<dbReference type="GO" id="GO:0000155">
    <property type="term" value="F:phosphorelay sensor kinase activity"/>
    <property type="evidence" value="ECO:0007669"/>
    <property type="project" value="InterPro"/>
</dbReference>
<evidence type="ECO:0000256" key="6">
    <source>
        <dbReference type="ARBA" id="ARBA00022679"/>
    </source>
</evidence>
<dbReference type="Pfam" id="PF13426">
    <property type="entry name" value="PAS_9"/>
    <property type="match status" value="2"/>
</dbReference>
<dbReference type="InterPro" id="IPR005467">
    <property type="entry name" value="His_kinase_dom"/>
</dbReference>
<dbReference type="InterPro" id="IPR003661">
    <property type="entry name" value="HisK_dim/P_dom"/>
</dbReference>
<dbReference type="CDD" id="cd00082">
    <property type="entry name" value="HisKA"/>
    <property type="match status" value="1"/>
</dbReference>
<feature type="domain" description="Histidine kinase" evidence="13">
    <location>
        <begin position="285"/>
        <end position="505"/>
    </location>
</feature>
<sequence>MATKEENQLSLLLDDLTALEEYIHDLFNFSPLPICFISPVGVILEVNPALEKASGFKMDEIVGEPLERVFKKEEIGPLARETIKEGSVDGKELRFFPKGGEEVAVQVFTRTRKDEKGEVVGYFLSLFDLTGIKKTEAELKRVQTALLNILEDTEEARRKAEEEKDKTQAIITNFTDALFFFDKDHRLALMNPQAEIFFKIKKEKVIGESINRLYELPELRALIEFLGEGMKEVSRKEFPLTEDFILEVSVISMKRDSVDLGDLVVLHDVSREKTIERLKTEFVSLSAHQLRTPLSAIKWSLMMILDGDLGAINKGQKDILEKTYLSNERMIALINDLLNLARIEEGKYALSLAPADIVKICQSIIDLSEEPFKNKGIKLRFNKPAKKTIQVLVDEEKLKLVIQNLLDNAFKYTFKNGRVSLSLKEIDKGVRIEVKDTGIGIVEKEQKRVFSKFFRTNEAVLVEPAGSGLGLYMAKNIIEGHGGKIGFISKVDQGTTFYFVLPTKS</sequence>
<dbReference type="Gene3D" id="3.30.450.20">
    <property type="entry name" value="PAS domain"/>
    <property type="match status" value="2"/>
</dbReference>
<dbReference type="FunFam" id="3.30.565.10:FF:000023">
    <property type="entry name" value="PAS domain-containing sensor histidine kinase"/>
    <property type="match status" value="1"/>
</dbReference>
<dbReference type="GO" id="GO:0004721">
    <property type="term" value="F:phosphoprotein phosphatase activity"/>
    <property type="evidence" value="ECO:0007669"/>
    <property type="project" value="TreeGrafter"/>
</dbReference>
<proteinExistence type="predicted"/>
<evidence type="ECO:0000256" key="12">
    <source>
        <dbReference type="SAM" id="Coils"/>
    </source>
</evidence>
<dbReference type="Pfam" id="PF00512">
    <property type="entry name" value="HisKA"/>
    <property type="match status" value="1"/>
</dbReference>
<evidence type="ECO:0000259" key="14">
    <source>
        <dbReference type="PROSITE" id="PS50112"/>
    </source>
</evidence>
<evidence type="ECO:0000256" key="2">
    <source>
        <dbReference type="ARBA" id="ARBA00004236"/>
    </source>
</evidence>
<keyword evidence="11" id="KW-0472">Membrane</keyword>
<dbReference type="InterPro" id="IPR003594">
    <property type="entry name" value="HATPase_dom"/>
</dbReference>
<dbReference type="Proteomes" id="UP000179245">
    <property type="component" value="Unassembled WGS sequence"/>
</dbReference>
<accession>A0A1G2QQB6</accession>